<gene>
    <name evidence="1" type="ORF">BC936DRAFT_143752</name>
</gene>
<accession>A0A433DM83</accession>
<keyword evidence="2" id="KW-1185">Reference proteome</keyword>
<name>A0A433DM83_9FUNG</name>
<sequence length="112" mass="12684">MANGNPWNLCRRQYLPQGARPDGELKPCDDERGNWLRLPDCQLQTLQGRRCPRCRRYHTNVPSPPPNRGSLRHLFSGAELGGSRLCAVTSTRWTTSNGHCGGAVRWRKPVYV</sequence>
<evidence type="ECO:0000313" key="2">
    <source>
        <dbReference type="Proteomes" id="UP000268093"/>
    </source>
</evidence>
<protein>
    <submittedName>
        <fullName evidence="1">Uncharacterized protein</fullName>
    </submittedName>
</protein>
<comment type="caution">
    <text evidence="1">The sequence shown here is derived from an EMBL/GenBank/DDBJ whole genome shotgun (WGS) entry which is preliminary data.</text>
</comment>
<dbReference type="EMBL" id="RBNI01000283">
    <property type="protein sequence ID" value="RUP51998.1"/>
    <property type="molecule type" value="Genomic_DNA"/>
</dbReference>
<dbReference type="AlphaFoldDB" id="A0A433DM83"/>
<reference evidence="1 2" key="1">
    <citation type="journal article" date="2018" name="New Phytol.">
        <title>Phylogenomics of Endogonaceae and evolution of mycorrhizas within Mucoromycota.</title>
        <authorList>
            <person name="Chang Y."/>
            <person name="Desiro A."/>
            <person name="Na H."/>
            <person name="Sandor L."/>
            <person name="Lipzen A."/>
            <person name="Clum A."/>
            <person name="Barry K."/>
            <person name="Grigoriev I.V."/>
            <person name="Martin F.M."/>
            <person name="Stajich J.E."/>
            <person name="Smith M.E."/>
            <person name="Bonito G."/>
            <person name="Spatafora J.W."/>
        </authorList>
    </citation>
    <scope>NUCLEOTIDE SEQUENCE [LARGE SCALE GENOMIC DNA]</scope>
    <source>
        <strain evidence="1 2">GMNB39</strain>
    </source>
</reference>
<organism evidence="1 2">
    <name type="scientific">Jimgerdemannia flammicorona</name>
    <dbReference type="NCBI Taxonomy" id="994334"/>
    <lineage>
        <taxon>Eukaryota</taxon>
        <taxon>Fungi</taxon>
        <taxon>Fungi incertae sedis</taxon>
        <taxon>Mucoromycota</taxon>
        <taxon>Mucoromycotina</taxon>
        <taxon>Endogonomycetes</taxon>
        <taxon>Endogonales</taxon>
        <taxon>Endogonaceae</taxon>
        <taxon>Jimgerdemannia</taxon>
    </lineage>
</organism>
<dbReference type="Proteomes" id="UP000268093">
    <property type="component" value="Unassembled WGS sequence"/>
</dbReference>
<proteinExistence type="predicted"/>
<evidence type="ECO:0000313" key="1">
    <source>
        <dbReference type="EMBL" id="RUP51998.1"/>
    </source>
</evidence>